<keyword evidence="7" id="KW-1185">Reference proteome</keyword>
<dbReference type="Proteomes" id="UP001338125">
    <property type="component" value="Unassembled WGS sequence"/>
</dbReference>
<feature type="region of interest" description="Disordered" evidence="4">
    <location>
        <begin position="1"/>
        <end position="23"/>
    </location>
</feature>
<gene>
    <name evidence="6" type="ORF">PT974_06755</name>
</gene>
<feature type="compositionally biased region" description="Acidic residues" evidence="4">
    <location>
        <begin position="497"/>
        <end position="508"/>
    </location>
</feature>
<evidence type="ECO:0000256" key="4">
    <source>
        <dbReference type="SAM" id="MobiDB-lite"/>
    </source>
</evidence>
<proteinExistence type="predicted"/>
<dbReference type="EMBL" id="JAVFKD010000012">
    <property type="protein sequence ID" value="KAK5993326.1"/>
    <property type="molecule type" value="Genomic_DNA"/>
</dbReference>
<sequence>MSDPPFLVRPSRLSPGTPGTLLSTRSRPADDFLDHIEPATVVDALALPTGGLRSCLDGASASEEDFAMRTAMASQSIWEWLNELQGWNWPAEGGSEGFENLNRTRRKLFVKITSPDDSAREYVGCLLVGDVTNYERRIEEINRDLDGLDLEEIKGLVMTDHIMPLSRPTTPVMDPNQSFLSSLMASCTKMNDLSAVVTAIVLQTLPNLARLSHLLHVWSVRINVLQQVEPLLLAISDAEILLQENWVALSKFPQNITSQITKHNTRIEFKMTRMDFEARKEMLAQKVAQPGRTLDFMLDCLEGSPDTLPEEWLNRMEDVEQGYGEWVAACERRINEAEWNKPIRSRDSTRSPLSRSPFSPEGRQPRDDHTGRAGGGAPTTDLSSGTITVPVPHRPIVNRFLSQEQEQDSMDLSDSTETESLFEHNIPSGDESELLHSPIANKDGAQEGGVRLPRSRPLYKFDDEFDETLEKEQRGGAKIWPPLDDYPLIDDAMTTVDEETEEEEEEMELPPLRSSTRRDSSVSQTSTVVRNVSRYFDDFSSDFPEVSASPAVRKSRLREALYPEDYSPPSSPPEAGRHRELALLDSPLITSIPEDDSLLNVGLDGEFYDDFDDSFAISDMGEPRYHRESMGDIQLREQISQIIGSIPARINLSNGPSTINLNPPDLQLPRLRKKSSKEPIKRPSSGLSTRTATPSFTLSPAKGPRSRNRGGHQEIKVYHLSRNGDAPIKLFIRCVGEHGERVMVRVGGGWADLGEYLKEYASHHGRRSTGKDQAHKVEIKKLTRAHTMGYIPTGSSPPSRPGSAAGEKSPITPLNVRKARKSLSAVGTEVPRAFRPNTPGSSSLAQLETPPSDGSGRSRSSSRSWMEDESSFLGLAGPTGKKIEMSEESKAWVESVKEKVRRSSGHIGPKASDRFGELGKVGGTKRVFRKG</sequence>
<evidence type="ECO:0000256" key="1">
    <source>
        <dbReference type="ARBA" id="ARBA00004245"/>
    </source>
</evidence>
<feature type="region of interest" description="Disordered" evidence="4">
    <location>
        <begin position="343"/>
        <end position="390"/>
    </location>
</feature>
<dbReference type="InterPro" id="IPR003108">
    <property type="entry name" value="GAR_dom"/>
</dbReference>
<feature type="region of interest" description="Disordered" evidence="4">
    <location>
        <begin position="497"/>
        <end position="525"/>
    </location>
</feature>
<name>A0ABR0SMC5_9HYPO</name>
<keyword evidence="2" id="KW-0963">Cytoplasm</keyword>
<evidence type="ECO:0000313" key="6">
    <source>
        <dbReference type="EMBL" id="KAK5993326.1"/>
    </source>
</evidence>
<comment type="subcellular location">
    <subcellularLocation>
        <location evidence="1">Cytoplasm</location>
        <location evidence="1">Cytoskeleton</location>
    </subcellularLocation>
</comment>
<evidence type="ECO:0000313" key="7">
    <source>
        <dbReference type="Proteomes" id="UP001338125"/>
    </source>
</evidence>
<protein>
    <recommendedName>
        <fullName evidence="5">GAR domain-containing protein</fullName>
    </recommendedName>
</protein>
<feature type="compositionally biased region" description="Low complexity" evidence="4">
    <location>
        <begin position="792"/>
        <end position="806"/>
    </location>
</feature>
<dbReference type="PROSITE" id="PS51460">
    <property type="entry name" value="GAR"/>
    <property type="match status" value="1"/>
</dbReference>
<organism evidence="6 7">
    <name type="scientific">Cladobotryum mycophilum</name>
    <dbReference type="NCBI Taxonomy" id="491253"/>
    <lineage>
        <taxon>Eukaryota</taxon>
        <taxon>Fungi</taxon>
        <taxon>Dikarya</taxon>
        <taxon>Ascomycota</taxon>
        <taxon>Pezizomycotina</taxon>
        <taxon>Sordariomycetes</taxon>
        <taxon>Hypocreomycetidae</taxon>
        <taxon>Hypocreales</taxon>
        <taxon>Hypocreaceae</taxon>
        <taxon>Cladobotryum</taxon>
    </lineage>
</organism>
<evidence type="ECO:0000256" key="2">
    <source>
        <dbReference type="ARBA" id="ARBA00022490"/>
    </source>
</evidence>
<feature type="region of interest" description="Disordered" evidence="4">
    <location>
        <begin position="785"/>
        <end position="886"/>
    </location>
</feature>
<feature type="compositionally biased region" description="Low complexity" evidence="4">
    <location>
        <begin position="852"/>
        <end position="864"/>
    </location>
</feature>
<reference evidence="6 7" key="1">
    <citation type="submission" date="2024-01" db="EMBL/GenBank/DDBJ databases">
        <title>Complete genome of Cladobotryum mycophilum ATHUM6906.</title>
        <authorList>
            <person name="Christinaki A.C."/>
            <person name="Myridakis A.I."/>
            <person name="Kouvelis V.N."/>
        </authorList>
    </citation>
    <scope>NUCLEOTIDE SEQUENCE [LARGE SCALE GENOMIC DNA]</scope>
    <source>
        <strain evidence="6 7">ATHUM6906</strain>
    </source>
</reference>
<dbReference type="InterPro" id="IPR036534">
    <property type="entry name" value="GAR_dom_sf"/>
</dbReference>
<comment type="caution">
    <text evidence="6">The sequence shown here is derived from an EMBL/GenBank/DDBJ whole genome shotgun (WGS) entry which is preliminary data.</text>
</comment>
<dbReference type="Gene3D" id="3.30.920.20">
    <property type="entry name" value="Gas2-like domain"/>
    <property type="match status" value="1"/>
</dbReference>
<feature type="region of interest" description="Disordered" evidence="4">
    <location>
        <begin position="653"/>
        <end position="712"/>
    </location>
</feature>
<evidence type="ECO:0000256" key="3">
    <source>
        <dbReference type="ARBA" id="ARBA00023212"/>
    </source>
</evidence>
<feature type="compositionally biased region" description="Polar residues" evidence="4">
    <location>
        <begin position="685"/>
        <end position="698"/>
    </location>
</feature>
<evidence type="ECO:0000259" key="5">
    <source>
        <dbReference type="PROSITE" id="PS51460"/>
    </source>
</evidence>
<feature type="domain" description="GAR" evidence="5">
    <location>
        <begin position="689"/>
        <end position="764"/>
    </location>
</feature>
<dbReference type="SUPFAM" id="SSF143575">
    <property type="entry name" value="GAS2 domain-like"/>
    <property type="match status" value="1"/>
</dbReference>
<accession>A0ABR0SMC5</accession>
<keyword evidence="3" id="KW-0206">Cytoskeleton</keyword>
<dbReference type="Pfam" id="PF02187">
    <property type="entry name" value="GAS2"/>
    <property type="match status" value="1"/>
</dbReference>